<evidence type="ECO:0000256" key="4">
    <source>
        <dbReference type="ARBA" id="ARBA00022475"/>
    </source>
</evidence>
<dbReference type="SMART" id="SM00382">
    <property type="entry name" value="AAA"/>
    <property type="match status" value="2"/>
</dbReference>
<dbReference type="PROSITE" id="PS50893">
    <property type="entry name" value="ABC_TRANSPORTER_2"/>
    <property type="match status" value="2"/>
</dbReference>
<proteinExistence type="inferred from homology"/>
<dbReference type="InterPro" id="IPR003593">
    <property type="entry name" value="AAA+_ATPase"/>
</dbReference>
<keyword evidence="3" id="KW-0813">Transport</keyword>
<evidence type="ECO:0000256" key="1">
    <source>
        <dbReference type="ARBA" id="ARBA00004202"/>
    </source>
</evidence>
<reference evidence="10 11" key="1">
    <citation type="submission" date="2019-03" db="EMBL/GenBank/DDBJ databases">
        <title>Draft genome sequences of novel Actinobacteria.</title>
        <authorList>
            <person name="Sahin N."/>
            <person name="Ay H."/>
            <person name="Saygin H."/>
        </authorList>
    </citation>
    <scope>NUCLEOTIDE SEQUENCE [LARGE SCALE GENOMIC DNA]</scope>
    <source>
        <strain evidence="10 11">7K502</strain>
    </source>
</reference>
<organism evidence="10 11">
    <name type="scientific">Saccharopolyspora elongata</name>
    <dbReference type="NCBI Taxonomy" id="2530387"/>
    <lineage>
        <taxon>Bacteria</taxon>
        <taxon>Bacillati</taxon>
        <taxon>Actinomycetota</taxon>
        <taxon>Actinomycetes</taxon>
        <taxon>Pseudonocardiales</taxon>
        <taxon>Pseudonocardiaceae</taxon>
        <taxon>Saccharopolyspora</taxon>
    </lineage>
</organism>
<evidence type="ECO:0000256" key="6">
    <source>
        <dbReference type="ARBA" id="ARBA00022840"/>
    </source>
</evidence>
<evidence type="ECO:0000313" key="10">
    <source>
        <dbReference type="EMBL" id="TDD38261.1"/>
    </source>
</evidence>
<dbReference type="AlphaFoldDB" id="A0A4R4Y1U5"/>
<dbReference type="PROSITE" id="PS00211">
    <property type="entry name" value="ABC_TRANSPORTER_1"/>
    <property type="match status" value="1"/>
</dbReference>
<comment type="caution">
    <text evidence="10">The sequence shown here is derived from an EMBL/GenBank/DDBJ whole genome shotgun (WGS) entry which is preliminary data.</text>
</comment>
<dbReference type="GO" id="GO:0016887">
    <property type="term" value="F:ATP hydrolysis activity"/>
    <property type="evidence" value="ECO:0007669"/>
    <property type="project" value="InterPro"/>
</dbReference>
<dbReference type="PANTHER" id="PTHR43297:SF2">
    <property type="entry name" value="DIPEPTIDE TRANSPORT ATP-BINDING PROTEIN DPPD"/>
    <property type="match status" value="1"/>
</dbReference>
<keyword evidence="7" id="KW-0472">Membrane</keyword>
<evidence type="ECO:0000259" key="9">
    <source>
        <dbReference type="PROSITE" id="PS50893"/>
    </source>
</evidence>
<dbReference type="Pfam" id="PF00005">
    <property type="entry name" value="ABC_tran"/>
    <property type="match status" value="2"/>
</dbReference>
<sequence>MGADRDRRADQPAGRGADQPRVGAFAGQRARGGGDAPAGREPAAHRRRLRGPCDAPDARRGPGHPLHRGDLPGRVGELPGRRDLAGRQRLGGDGRPQPDRPVHPAVGGGAARTADRAAVGGREPGVRPVAARSSDRSGGTLTVVEVRNLTVAAGGREIVSGVSFALAAGEVTALVGESGSGKTTTALALLGERPAGASVTGSVEVAGVAVDADRPPEPGLVGYIPQHPSAALNPVRRIGSVLHEIARLHVRAGTRAERRRLVRARVLEALRQAQLPDGDELLRRYPHQLSGGQQQRVVLAHELVGRPRVVVADEPTTGQDAVTRARLVGELRAVAAQGIAVLLLTHDLDLVRELAHRVLVMNGGGIVESGSRREVLGSPRHDYTKRLIAAQPGRTAEPGCTGGGRPLVTVSAVTAGHGRVDTLREVTLDIRAGDKLAVVGRSGSGKTTLARCIAGLHPHRLGEIRLDEDLLSPRLRRRTRDQLARIQYVFQDARASFNEFVPVLDQVARTAERLRGATSSAARAEAIEGLARLGVAESGAARLPRSLSGGELQRAALVRALLSGPELLICDEITSGLDALTQAELLGLLNGVHRDTGTALVVITHDLAVATSLADRLLIMHEGEIAEQGETEAVLAAPKHAATRELLDAAMQSRAPLGGVHSNEPASSARGSMSV</sequence>
<dbReference type="Pfam" id="PF08352">
    <property type="entry name" value="oligo_HPY"/>
    <property type="match status" value="1"/>
</dbReference>
<dbReference type="GO" id="GO:0005524">
    <property type="term" value="F:ATP binding"/>
    <property type="evidence" value="ECO:0007669"/>
    <property type="project" value="UniProtKB-KW"/>
</dbReference>
<dbReference type="InterPro" id="IPR013563">
    <property type="entry name" value="Oligopep_ABC_C"/>
</dbReference>
<dbReference type="InterPro" id="IPR027417">
    <property type="entry name" value="P-loop_NTPase"/>
</dbReference>
<dbReference type="InterPro" id="IPR050388">
    <property type="entry name" value="ABC_Ni/Peptide_Import"/>
</dbReference>
<dbReference type="SUPFAM" id="SSF52540">
    <property type="entry name" value="P-loop containing nucleoside triphosphate hydrolases"/>
    <property type="match status" value="2"/>
</dbReference>
<dbReference type="Proteomes" id="UP000294947">
    <property type="component" value="Unassembled WGS sequence"/>
</dbReference>
<dbReference type="CDD" id="cd03257">
    <property type="entry name" value="ABC_NikE_OppD_transporters"/>
    <property type="match status" value="2"/>
</dbReference>
<comment type="similarity">
    <text evidence="2">Belongs to the ABC transporter superfamily.</text>
</comment>
<name>A0A4R4Y1U5_9PSEU</name>
<feature type="domain" description="ABC transporter" evidence="9">
    <location>
        <begin position="408"/>
        <end position="647"/>
    </location>
</feature>
<accession>A0A4R4Y1U5</accession>
<comment type="subcellular location">
    <subcellularLocation>
        <location evidence="1">Cell membrane</location>
        <topology evidence="1">Peripheral membrane protein</topology>
    </subcellularLocation>
</comment>
<dbReference type="Gene3D" id="3.40.50.300">
    <property type="entry name" value="P-loop containing nucleotide triphosphate hydrolases"/>
    <property type="match status" value="2"/>
</dbReference>
<evidence type="ECO:0000256" key="3">
    <source>
        <dbReference type="ARBA" id="ARBA00022448"/>
    </source>
</evidence>
<feature type="domain" description="ABC transporter" evidence="9">
    <location>
        <begin position="144"/>
        <end position="388"/>
    </location>
</feature>
<feature type="compositionally biased region" description="Basic and acidic residues" evidence="8">
    <location>
        <begin position="79"/>
        <end position="102"/>
    </location>
</feature>
<evidence type="ECO:0000313" key="11">
    <source>
        <dbReference type="Proteomes" id="UP000294947"/>
    </source>
</evidence>
<feature type="compositionally biased region" description="Basic and acidic residues" evidence="8">
    <location>
        <begin position="1"/>
        <end position="10"/>
    </location>
</feature>
<feature type="region of interest" description="Disordered" evidence="8">
    <location>
        <begin position="1"/>
        <end position="136"/>
    </location>
</feature>
<evidence type="ECO:0000256" key="2">
    <source>
        <dbReference type="ARBA" id="ARBA00005417"/>
    </source>
</evidence>
<dbReference type="PANTHER" id="PTHR43297">
    <property type="entry name" value="OLIGOPEPTIDE TRANSPORT ATP-BINDING PROTEIN APPD"/>
    <property type="match status" value="1"/>
</dbReference>
<evidence type="ECO:0000256" key="7">
    <source>
        <dbReference type="ARBA" id="ARBA00023136"/>
    </source>
</evidence>
<dbReference type="GO" id="GO:0005886">
    <property type="term" value="C:plasma membrane"/>
    <property type="evidence" value="ECO:0007669"/>
    <property type="project" value="UniProtKB-SubCell"/>
</dbReference>
<dbReference type="EMBL" id="SMKW01000088">
    <property type="protein sequence ID" value="TDD38261.1"/>
    <property type="molecule type" value="Genomic_DNA"/>
</dbReference>
<keyword evidence="6 10" id="KW-0067">ATP-binding</keyword>
<dbReference type="GO" id="GO:0015833">
    <property type="term" value="P:peptide transport"/>
    <property type="evidence" value="ECO:0007669"/>
    <property type="project" value="InterPro"/>
</dbReference>
<evidence type="ECO:0000256" key="5">
    <source>
        <dbReference type="ARBA" id="ARBA00022741"/>
    </source>
</evidence>
<evidence type="ECO:0000256" key="8">
    <source>
        <dbReference type="SAM" id="MobiDB-lite"/>
    </source>
</evidence>
<keyword evidence="4" id="KW-1003">Cell membrane</keyword>
<feature type="region of interest" description="Disordered" evidence="8">
    <location>
        <begin position="654"/>
        <end position="675"/>
    </location>
</feature>
<gene>
    <name evidence="10" type="ORF">E1288_39245</name>
</gene>
<keyword evidence="11" id="KW-1185">Reference proteome</keyword>
<protein>
    <submittedName>
        <fullName evidence="10">ABC transporter ATP-binding protein</fullName>
    </submittedName>
</protein>
<feature type="compositionally biased region" description="Polar residues" evidence="8">
    <location>
        <begin position="664"/>
        <end position="675"/>
    </location>
</feature>
<dbReference type="InterPro" id="IPR003439">
    <property type="entry name" value="ABC_transporter-like_ATP-bd"/>
</dbReference>
<dbReference type="OrthoDB" id="3169708at2"/>
<dbReference type="InterPro" id="IPR017871">
    <property type="entry name" value="ABC_transporter-like_CS"/>
</dbReference>
<keyword evidence="5" id="KW-0547">Nucleotide-binding</keyword>